<dbReference type="Gene3D" id="3.30.540.10">
    <property type="entry name" value="Fructose-1,6-Bisphosphatase, subunit A, domain 1"/>
    <property type="match status" value="1"/>
</dbReference>
<dbReference type="PROSITE" id="PS00629">
    <property type="entry name" value="IMP_1"/>
    <property type="match status" value="1"/>
</dbReference>
<dbReference type="GO" id="GO:0008934">
    <property type="term" value="F:inositol monophosphate 1-phosphatase activity"/>
    <property type="evidence" value="ECO:0007669"/>
    <property type="project" value="TreeGrafter"/>
</dbReference>
<keyword evidence="4 5" id="KW-0460">Magnesium</keyword>
<dbReference type="AlphaFoldDB" id="A0A844ANS9"/>
<evidence type="ECO:0000256" key="1">
    <source>
        <dbReference type="ARBA" id="ARBA00009759"/>
    </source>
</evidence>
<dbReference type="SUPFAM" id="SSF56655">
    <property type="entry name" value="Carbohydrate phosphatase"/>
    <property type="match status" value="1"/>
</dbReference>
<comment type="similarity">
    <text evidence="1">Belongs to the inositol monophosphatase superfamily.</text>
</comment>
<dbReference type="Pfam" id="PF00459">
    <property type="entry name" value="Inositol_P"/>
    <property type="match status" value="1"/>
</dbReference>
<sequence>MTNRTQFIRDLAEEAAAKALKMRREQGEDFIQAKGHQDFVTYADRAVEDLIRSRIAEQFPDEHVLGEEEGQSGDGPKLWVVDPIDGTANYMRGGADWAVSIAYMEDGVLEAAAICAPELDVTLWAAKDQGAMVRHAGVEQAVALSDCTDVHAGVLMVGWSGRQKVEDHVASVSRALNAGMEYRRNGAAVISLLAVALGRAEGYWEQYVNAWDVFAMWLILQEAGAVIETVAPLEFIGAPRHFVAMVPALETDIRAIVGDLVQ</sequence>
<dbReference type="PRINTS" id="PR00377">
    <property type="entry name" value="IMPHPHTASES"/>
</dbReference>
<evidence type="ECO:0000256" key="4">
    <source>
        <dbReference type="ARBA" id="ARBA00022842"/>
    </source>
</evidence>
<dbReference type="GO" id="GO:0006020">
    <property type="term" value="P:inositol metabolic process"/>
    <property type="evidence" value="ECO:0007669"/>
    <property type="project" value="TreeGrafter"/>
</dbReference>
<comment type="caution">
    <text evidence="6">The sequence shown here is derived from an EMBL/GenBank/DDBJ whole genome shotgun (WGS) entry which is preliminary data.</text>
</comment>
<dbReference type="InterPro" id="IPR020583">
    <property type="entry name" value="Inositol_monoP_metal-BS"/>
</dbReference>
<gene>
    <name evidence="6" type="ORF">GG681_16200</name>
</gene>
<evidence type="ECO:0000313" key="6">
    <source>
        <dbReference type="EMBL" id="MQY44189.1"/>
    </source>
</evidence>
<feature type="binding site" evidence="5">
    <location>
        <position position="84"/>
    </location>
    <ligand>
        <name>Mg(2+)</name>
        <dbReference type="ChEBI" id="CHEBI:18420"/>
        <label>1</label>
        <note>catalytic</note>
    </ligand>
</feature>
<evidence type="ECO:0000256" key="3">
    <source>
        <dbReference type="ARBA" id="ARBA00022801"/>
    </source>
</evidence>
<dbReference type="Proteomes" id="UP000436694">
    <property type="component" value="Unassembled WGS sequence"/>
</dbReference>
<evidence type="ECO:0000256" key="2">
    <source>
        <dbReference type="ARBA" id="ARBA00022723"/>
    </source>
</evidence>
<dbReference type="RefSeq" id="WP_153549086.1">
    <property type="nucleotide sequence ID" value="NZ_WIXK01000012.1"/>
</dbReference>
<dbReference type="GO" id="GO:0007165">
    <property type="term" value="P:signal transduction"/>
    <property type="evidence" value="ECO:0007669"/>
    <property type="project" value="TreeGrafter"/>
</dbReference>
<dbReference type="Gene3D" id="3.40.190.80">
    <property type="match status" value="1"/>
</dbReference>
<feature type="binding site" evidence="5">
    <location>
        <position position="212"/>
    </location>
    <ligand>
        <name>Mg(2+)</name>
        <dbReference type="ChEBI" id="CHEBI:18420"/>
        <label>1</label>
        <note>catalytic</note>
    </ligand>
</feature>
<dbReference type="EMBL" id="WIXK01000012">
    <property type="protein sequence ID" value="MQY44189.1"/>
    <property type="molecule type" value="Genomic_DNA"/>
</dbReference>
<dbReference type="PANTHER" id="PTHR20854:SF4">
    <property type="entry name" value="INOSITOL-1-MONOPHOSPHATASE-RELATED"/>
    <property type="match status" value="1"/>
</dbReference>
<dbReference type="PANTHER" id="PTHR20854">
    <property type="entry name" value="INOSITOL MONOPHOSPHATASE"/>
    <property type="match status" value="1"/>
</dbReference>
<keyword evidence="2 5" id="KW-0479">Metal-binding</keyword>
<reference evidence="6 7" key="1">
    <citation type="submission" date="2019-10" db="EMBL/GenBank/DDBJ databases">
        <title>Epibacterium sp. nov., isolated from seawater.</title>
        <authorList>
            <person name="Zhang X."/>
            <person name="Li N."/>
        </authorList>
    </citation>
    <scope>NUCLEOTIDE SEQUENCE [LARGE SCALE GENOMIC DNA]</scope>
    <source>
        <strain evidence="6 7">SM1969</strain>
    </source>
</reference>
<feature type="binding site" evidence="5">
    <location>
        <position position="67"/>
    </location>
    <ligand>
        <name>Mg(2+)</name>
        <dbReference type="ChEBI" id="CHEBI:18420"/>
        <label>1</label>
        <note>catalytic</note>
    </ligand>
</feature>
<organism evidence="6 7">
    <name type="scientific">Tritonibacter aquimaris</name>
    <dbReference type="NCBI Taxonomy" id="2663379"/>
    <lineage>
        <taxon>Bacteria</taxon>
        <taxon>Pseudomonadati</taxon>
        <taxon>Pseudomonadota</taxon>
        <taxon>Alphaproteobacteria</taxon>
        <taxon>Rhodobacterales</taxon>
        <taxon>Paracoccaceae</taxon>
        <taxon>Tritonibacter</taxon>
    </lineage>
</organism>
<evidence type="ECO:0000256" key="5">
    <source>
        <dbReference type="PIRSR" id="PIRSR600760-2"/>
    </source>
</evidence>
<name>A0A844ANS9_9RHOB</name>
<accession>A0A844ANS9</accession>
<feature type="binding site" evidence="5">
    <location>
        <position position="82"/>
    </location>
    <ligand>
        <name>Mg(2+)</name>
        <dbReference type="ChEBI" id="CHEBI:18420"/>
        <label>1</label>
        <note>catalytic</note>
    </ligand>
</feature>
<dbReference type="InterPro" id="IPR000760">
    <property type="entry name" value="Inositol_monophosphatase-like"/>
</dbReference>
<keyword evidence="3" id="KW-0378">Hydrolase</keyword>
<keyword evidence="7" id="KW-1185">Reference proteome</keyword>
<comment type="cofactor">
    <cofactor evidence="5">
        <name>Mg(2+)</name>
        <dbReference type="ChEBI" id="CHEBI:18420"/>
    </cofactor>
</comment>
<protein>
    <submittedName>
        <fullName evidence="6">Inositol monophosphatase</fullName>
    </submittedName>
</protein>
<proteinExistence type="inferred from homology"/>
<feature type="binding site" evidence="5">
    <location>
        <position position="85"/>
    </location>
    <ligand>
        <name>Mg(2+)</name>
        <dbReference type="ChEBI" id="CHEBI:18420"/>
        <label>1</label>
        <note>catalytic</note>
    </ligand>
</feature>
<evidence type="ECO:0000313" key="7">
    <source>
        <dbReference type="Proteomes" id="UP000436694"/>
    </source>
</evidence>
<dbReference type="GO" id="GO:0046872">
    <property type="term" value="F:metal ion binding"/>
    <property type="evidence" value="ECO:0007669"/>
    <property type="project" value="UniProtKB-KW"/>
</dbReference>